<keyword evidence="7" id="KW-0564">Palmitate</keyword>
<keyword evidence="9" id="KW-0449">Lipoprotein</keyword>
<dbReference type="OrthoDB" id="19232at2759"/>
<dbReference type="AlphaFoldDB" id="A0A9P6FWR1"/>
<feature type="region of interest" description="Disordered" evidence="11">
    <location>
        <begin position="110"/>
        <end position="179"/>
    </location>
</feature>
<keyword evidence="14" id="KW-1185">Reference proteome</keyword>
<feature type="compositionally biased region" description="Polar residues" evidence="11">
    <location>
        <begin position="275"/>
        <end position="284"/>
    </location>
</feature>
<dbReference type="GO" id="GO:0000750">
    <property type="term" value="P:pheromone-dependent signal transduction involved in conjugation with cellular fusion"/>
    <property type="evidence" value="ECO:0007669"/>
    <property type="project" value="InterPro"/>
</dbReference>
<dbReference type="GO" id="GO:0005834">
    <property type="term" value="C:heterotrimeric G-protein complex"/>
    <property type="evidence" value="ECO:0007669"/>
    <property type="project" value="TreeGrafter"/>
</dbReference>
<proteinExistence type="inferred from homology"/>
<keyword evidence="6" id="KW-0472">Membrane</keyword>
<feature type="domain" description="G protein gamma" evidence="12">
    <location>
        <begin position="373"/>
        <end position="439"/>
    </location>
</feature>
<feature type="region of interest" description="Disordered" evidence="11">
    <location>
        <begin position="275"/>
        <end position="334"/>
    </location>
</feature>
<comment type="similarity">
    <text evidence="2">Belongs to the G protein gamma family.</text>
</comment>
<accession>A0A9P6FWR1</accession>
<keyword evidence="8" id="KW-0807">Transducer</keyword>
<keyword evidence="10" id="KW-0636">Prenylation</keyword>
<evidence type="ECO:0000256" key="2">
    <source>
        <dbReference type="ARBA" id="ARBA00007431"/>
    </source>
</evidence>
<dbReference type="PANTHER" id="PTHR28189:SF1">
    <property type="entry name" value="GUANINE NUCLEOTIDE-BINDING PROTEIN SUBUNIT GAMMA"/>
    <property type="match status" value="1"/>
</dbReference>
<evidence type="ECO:0000313" key="13">
    <source>
        <dbReference type="EMBL" id="KAF9583275.1"/>
    </source>
</evidence>
<dbReference type="SMART" id="SM01224">
    <property type="entry name" value="G_gamma"/>
    <property type="match status" value="1"/>
</dbReference>
<feature type="region of interest" description="Disordered" evidence="11">
    <location>
        <begin position="196"/>
        <end position="234"/>
    </location>
</feature>
<evidence type="ECO:0000256" key="8">
    <source>
        <dbReference type="ARBA" id="ARBA00023224"/>
    </source>
</evidence>
<dbReference type="PANTHER" id="PTHR28189">
    <property type="entry name" value="GUANINE NUCLEOTIDE-BINDING PROTEIN SUBUNIT GAMMA"/>
    <property type="match status" value="1"/>
</dbReference>
<dbReference type="Proteomes" id="UP000780801">
    <property type="component" value="Unassembled WGS sequence"/>
</dbReference>
<comment type="subunit">
    <text evidence="3">G proteins are composed of 3 units, alpha, beta and gamma.</text>
</comment>
<feature type="compositionally biased region" description="Low complexity" evidence="11">
    <location>
        <begin position="216"/>
        <end position="231"/>
    </location>
</feature>
<comment type="caution">
    <text evidence="13">The sequence shown here is derived from an EMBL/GenBank/DDBJ whole genome shotgun (WGS) entry which is preliminary data.</text>
</comment>
<evidence type="ECO:0000256" key="10">
    <source>
        <dbReference type="ARBA" id="ARBA00023289"/>
    </source>
</evidence>
<dbReference type="Gene3D" id="4.10.260.10">
    <property type="entry name" value="Transducin (heterotrimeric G protein), gamma chain"/>
    <property type="match status" value="1"/>
</dbReference>
<feature type="compositionally biased region" description="Polar residues" evidence="11">
    <location>
        <begin position="35"/>
        <end position="53"/>
    </location>
</feature>
<protein>
    <recommendedName>
        <fullName evidence="4">Guanine nucleotide-binding protein subunit gamma</fullName>
    </recommendedName>
</protein>
<evidence type="ECO:0000256" key="1">
    <source>
        <dbReference type="ARBA" id="ARBA00004170"/>
    </source>
</evidence>
<evidence type="ECO:0000256" key="11">
    <source>
        <dbReference type="SAM" id="MobiDB-lite"/>
    </source>
</evidence>
<evidence type="ECO:0000256" key="3">
    <source>
        <dbReference type="ARBA" id="ARBA00011581"/>
    </source>
</evidence>
<evidence type="ECO:0000256" key="9">
    <source>
        <dbReference type="ARBA" id="ARBA00023288"/>
    </source>
</evidence>
<organism evidence="13 14">
    <name type="scientific">Lunasporangiospora selenospora</name>
    <dbReference type="NCBI Taxonomy" id="979761"/>
    <lineage>
        <taxon>Eukaryota</taxon>
        <taxon>Fungi</taxon>
        <taxon>Fungi incertae sedis</taxon>
        <taxon>Mucoromycota</taxon>
        <taxon>Mortierellomycotina</taxon>
        <taxon>Mortierellomycetes</taxon>
        <taxon>Mortierellales</taxon>
        <taxon>Mortierellaceae</taxon>
        <taxon>Lunasporangiospora</taxon>
    </lineage>
</organism>
<dbReference type="InterPro" id="IPR036284">
    <property type="entry name" value="GGL_sf"/>
</dbReference>
<feature type="region of interest" description="Disordered" evidence="11">
    <location>
        <begin position="1"/>
        <end position="80"/>
    </location>
</feature>
<dbReference type="InterPro" id="IPR015898">
    <property type="entry name" value="G-protein_gamma-like_dom"/>
</dbReference>
<evidence type="ECO:0000256" key="7">
    <source>
        <dbReference type="ARBA" id="ARBA00023139"/>
    </source>
</evidence>
<evidence type="ECO:0000256" key="5">
    <source>
        <dbReference type="ARBA" id="ARBA00022481"/>
    </source>
</evidence>
<sequence>MVSEPLSPSKPLALGLGASDTTVSRTIVHRDGNEPLTNSPSVSNVFLSATSKDSGNDGGHNKLKNKKSSLSQTGDSQTGRFIQKSDSLVSLLESPILRVSTATTTIASATKASTGQQTGSTPASPLLPTPTSDLDSEESAHTDLRGPLSSLSLPELSFGSTSVSPKSVSPKSAPPSKVDVPSAFKVAEPIPRLSVSETPTQVLSSLSNSTDEKNFSGISLSGSNSSPGHLSDTLANHPISSTLVNMSSPAMISPLSTPAMAQAAALFGPNSTGANSNTGLLRTPSSGSGGNSGAHGVSAGSTAASSTTASSTSVTTTTMTTNHNLSSSTLLGGGGLSTGVNNMSTGGLGKSLLSTSTGATMTSGMTTTGTTVSDIKLKRFLEHNQRLKEQLDLNRISVSEASESLIKYVTLTKDSLLPTLWGTPQPDPFSKQSTGCCKIS</sequence>
<feature type="compositionally biased region" description="Low complexity" evidence="11">
    <location>
        <begin position="145"/>
        <end position="179"/>
    </location>
</feature>
<feature type="compositionally biased region" description="Low complexity" evidence="11">
    <location>
        <begin position="110"/>
        <end position="133"/>
    </location>
</feature>
<evidence type="ECO:0000256" key="4">
    <source>
        <dbReference type="ARBA" id="ARBA00016111"/>
    </source>
</evidence>
<dbReference type="FunFam" id="4.10.260.10:FF:000003">
    <property type="entry name" value="G-protein complex gamma subunit Ste18/GpgA"/>
    <property type="match status" value="1"/>
</dbReference>
<evidence type="ECO:0000259" key="12">
    <source>
        <dbReference type="SMART" id="SM01224"/>
    </source>
</evidence>
<gene>
    <name evidence="13" type="ORF">BGW38_009853</name>
</gene>
<evidence type="ECO:0000256" key="6">
    <source>
        <dbReference type="ARBA" id="ARBA00023136"/>
    </source>
</evidence>
<feature type="compositionally biased region" description="Low complexity" evidence="11">
    <location>
        <begin position="294"/>
        <end position="330"/>
    </location>
</feature>
<dbReference type="SUPFAM" id="SSF48670">
    <property type="entry name" value="Transducin (heterotrimeric G protein), gamma chain"/>
    <property type="match status" value="1"/>
</dbReference>
<dbReference type="EMBL" id="JAABOA010000752">
    <property type="protein sequence ID" value="KAF9583275.1"/>
    <property type="molecule type" value="Genomic_DNA"/>
</dbReference>
<dbReference type="Pfam" id="PF00631">
    <property type="entry name" value="G-gamma"/>
    <property type="match status" value="1"/>
</dbReference>
<evidence type="ECO:0000313" key="14">
    <source>
        <dbReference type="Proteomes" id="UP000780801"/>
    </source>
</evidence>
<dbReference type="GO" id="GO:0007186">
    <property type="term" value="P:G protein-coupled receptor signaling pathway"/>
    <property type="evidence" value="ECO:0007669"/>
    <property type="project" value="InterPro"/>
</dbReference>
<comment type="subcellular location">
    <subcellularLocation>
        <location evidence="1">Membrane</location>
        <topology evidence="1">Peripheral membrane protein</topology>
    </subcellularLocation>
</comment>
<keyword evidence="5" id="KW-0488">Methylation</keyword>
<dbReference type="GO" id="GO:0031681">
    <property type="term" value="F:G-protein beta-subunit binding"/>
    <property type="evidence" value="ECO:0007669"/>
    <property type="project" value="InterPro"/>
</dbReference>
<feature type="compositionally biased region" description="Polar residues" evidence="11">
    <location>
        <begin position="196"/>
        <end position="209"/>
    </location>
</feature>
<reference evidence="13" key="1">
    <citation type="journal article" date="2020" name="Fungal Divers.">
        <title>Resolving the Mortierellaceae phylogeny through synthesis of multi-gene phylogenetics and phylogenomics.</title>
        <authorList>
            <person name="Vandepol N."/>
            <person name="Liber J."/>
            <person name="Desiro A."/>
            <person name="Na H."/>
            <person name="Kennedy M."/>
            <person name="Barry K."/>
            <person name="Grigoriev I.V."/>
            <person name="Miller A.N."/>
            <person name="O'Donnell K."/>
            <person name="Stajich J.E."/>
            <person name="Bonito G."/>
        </authorList>
    </citation>
    <scope>NUCLEOTIDE SEQUENCE</scope>
    <source>
        <strain evidence="13">KOD1015</strain>
    </source>
</reference>
<dbReference type="InterPro" id="IPR041848">
    <property type="entry name" value="Ste18_fungal"/>
</dbReference>
<name>A0A9P6FWR1_9FUNG</name>